<comment type="subcellular location">
    <subcellularLocation>
        <location evidence="1 7">Cytoplasm</location>
    </subcellularLocation>
</comment>
<dbReference type="UniPathway" id="UPA00068"/>
<name>A0A090ZKQ0_PAEMA</name>
<comment type="similarity">
    <text evidence="2 7">Belongs to the ArgR family.</text>
</comment>
<comment type="pathway">
    <text evidence="7">Amino-acid biosynthesis; L-arginine biosynthesis [regulation].</text>
</comment>
<keyword evidence="7" id="KW-0055">Arginine biosynthesis</keyword>
<dbReference type="GO" id="GO:0005737">
    <property type="term" value="C:cytoplasm"/>
    <property type="evidence" value="ECO:0007669"/>
    <property type="project" value="UniProtKB-SubCell"/>
</dbReference>
<keyword evidence="12" id="KW-1185">Reference proteome</keyword>
<dbReference type="HOGENOM" id="CLU_097103_3_0_9"/>
<dbReference type="Pfam" id="PF01316">
    <property type="entry name" value="Arg_repressor"/>
    <property type="match status" value="1"/>
</dbReference>
<proteinExistence type="inferred from homology"/>
<dbReference type="InterPro" id="IPR001669">
    <property type="entry name" value="Arg_repress"/>
</dbReference>
<dbReference type="GO" id="GO:0034618">
    <property type="term" value="F:arginine binding"/>
    <property type="evidence" value="ECO:0007669"/>
    <property type="project" value="InterPro"/>
</dbReference>
<dbReference type="HAMAP" id="MF_00173">
    <property type="entry name" value="Arg_repressor"/>
    <property type="match status" value="1"/>
</dbReference>
<keyword evidence="7" id="KW-0678">Repressor</keyword>
<dbReference type="InterPro" id="IPR020900">
    <property type="entry name" value="Arg_repress_DNA-bd"/>
</dbReference>
<dbReference type="NCBIfam" id="TIGR01529">
    <property type="entry name" value="argR_whole"/>
    <property type="match status" value="1"/>
</dbReference>
<dbReference type="InterPro" id="IPR036251">
    <property type="entry name" value="Arg_repress_C_sf"/>
</dbReference>
<accession>A0A090ZKQ0</accession>
<dbReference type="Gene3D" id="3.30.1360.40">
    <property type="match status" value="1"/>
</dbReference>
<dbReference type="InterPro" id="IPR036390">
    <property type="entry name" value="WH_DNA-bd_sf"/>
</dbReference>
<dbReference type="STRING" id="44252.DJ90_2546"/>
<organism evidence="11 12">
    <name type="scientific">Paenibacillus macerans</name>
    <name type="common">Bacillus macerans</name>
    <dbReference type="NCBI Taxonomy" id="44252"/>
    <lineage>
        <taxon>Bacteria</taxon>
        <taxon>Bacillati</taxon>
        <taxon>Bacillota</taxon>
        <taxon>Bacilli</taxon>
        <taxon>Bacillales</taxon>
        <taxon>Paenibacillaceae</taxon>
        <taxon>Paenibacillus</taxon>
    </lineage>
</organism>
<reference evidence="11 12" key="1">
    <citation type="submission" date="2014-04" db="EMBL/GenBank/DDBJ databases">
        <authorList>
            <person name="Bishop-Lilly K.A."/>
            <person name="Broomall S.M."/>
            <person name="Chain P.S."/>
            <person name="Chertkov O."/>
            <person name="Coyne S.R."/>
            <person name="Daligault H.E."/>
            <person name="Davenport K.W."/>
            <person name="Erkkila T."/>
            <person name="Frey K.G."/>
            <person name="Gibbons H.S."/>
            <person name="Gu W."/>
            <person name="Jaissle J."/>
            <person name="Johnson S.L."/>
            <person name="Koroleva G.I."/>
            <person name="Ladner J.T."/>
            <person name="Lo C.-C."/>
            <person name="Minogue T.D."/>
            <person name="Munk C."/>
            <person name="Palacios G.F."/>
            <person name="Redden C.L."/>
            <person name="Rosenzweig C.N."/>
            <person name="Scholz M.B."/>
            <person name="Teshima H."/>
            <person name="Xu Y."/>
        </authorList>
    </citation>
    <scope>NUCLEOTIDE SEQUENCE [LARGE SCALE GENOMIC DNA]</scope>
    <source>
        <strain evidence="11 12">8244</strain>
    </source>
</reference>
<dbReference type="GO" id="GO:0051259">
    <property type="term" value="P:protein complex oligomerization"/>
    <property type="evidence" value="ECO:0007669"/>
    <property type="project" value="InterPro"/>
</dbReference>
<evidence type="ECO:0000256" key="6">
    <source>
        <dbReference type="ARBA" id="ARBA00023163"/>
    </source>
</evidence>
<evidence type="ECO:0000256" key="1">
    <source>
        <dbReference type="ARBA" id="ARBA00004496"/>
    </source>
</evidence>
<dbReference type="GO" id="GO:0006526">
    <property type="term" value="P:L-arginine biosynthetic process"/>
    <property type="evidence" value="ECO:0007669"/>
    <property type="project" value="UniProtKB-UniPathway"/>
</dbReference>
<dbReference type="Pfam" id="PF02863">
    <property type="entry name" value="Arg_repressor_C"/>
    <property type="match status" value="1"/>
</dbReference>
<dbReference type="SUPFAM" id="SSF46785">
    <property type="entry name" value="Winged helix' DNA-binding domain"/>
    <property type="match status" value="1"/>
</dbReference>
<dbReference type="GeneID" id="77012181"/>
<evidence type="ECO:0000256" key="2">
    <source>
        <dbReference type="ARBA" id="ARBA00008316"/>
    </source>
</evidence>
<dbReference type="InterPro" id="IPR036388">
    <property type="entry name" value="WH-like_DNA-bd_sf"/>
</dbReference>
<feature type="domain" description="Arginine repressor C-terminal" evidence="10">
    <location>
        <begin position="80"/>
        <end position="145"/>
    </location>
</feature>
<dbReference type="PANTHER" id="PTHR34471">
    <property type="entry name" value="ARGININE REPRESSOR"/>
    <property type="match status" value="1"/>
</dbReference>
<evidence type="ECO:0000313" key="11">
    <source>
        <dbReference type="EMBL" id="KFN11187.1"/>
    </source>
</evidence>
<dbReference type="PRINTS" id="PR01467">
    <property type="entry name" value="ARGREPRESSOR"/>
</dbReference>
<dbReference type="InterPro" id="IPR020899">
    <property type="entry name" value="Arg_repress_C"/>
</dbReference>
<dbReference type="GO" id="GO:0003677">
    <property type="term" value="F:DNA binding"/>
    <property type="evidence" value="ECO:0007669"/>
    <property type="project" value="UniProtKB-KW"/>
</dbReference>
<dbReference type="Proteomes" id="UP000029278">
    <property type="component" value="Unassembled WGS sequence"/>
</dbReference>
<evidence type="ECO:0000256" key="3">
    <source>
        <dbReference type="ARBA" id="ARBA00022490"/>
    </source>
</evidence>
<dbReference type="Gene3D" id="1.10.10.10">
    <property type="entry name" value="Winged helix-like DNA-binding domain superfamily/Winged helix DNA-binding domain"/>
    <property type="match status" value="1"/>
</dbReference>
<dbReference type="EMBL" id="JMQA01000012">
    <property type="protein sequence ID" value="KFN11187.1"/>
    <property type="molecule type" value="Genomic_DNA"/>
</dbReference>
<dbReference type="PANTHER" id="PTHR34471:SF1">
    <property type="entry name" value="ARGININE REPRESSOR"/>
    <property type="match status" value="1"/>
</dbReference>
<evidence type="ECO:0000256" key="4">
    <source>
        <dbReference type="ARBA" id="ARBA00023015"/>
    </source>
</evidence>
<evidence type="ECO:0000313" key="12">
    <source>
        <dbReference type="Proteomes" id="UP000029278"/>
    </source>
</evidence>
<protein>
    <recommendedName>
        <fullName evidence="7 8">Arginine repressor</fullName>
    </recommendedName>
</protein>
<keyword evidence="4 7" id="KW-0805">Transcription regulation</keyword>
<comment type="function">
    <text evidence="7">Regulates arginine biosynthesis genes.</text>
</comment>
<dbReference type="GO" id="GO:1900079">
    <property type="term" value="P:regulation of arginine biosynthetic process"/>
    <property type="evidence" value="ECO:0007669"/>
    <property type="project" value="UniProtKB-UniRule"/>
</dbReference>
<sequence>MKKEKRQRLIKQLVSEYEIETQEKLVELLAEQDVMVTQATISRDIRELNLIKIASPKGLMIYHASSEMALQTDLKLKRKLQEVVVRIDYVDQLTIIKTLPGNAHVIGVLLDDLNWKEMAGCICGNDTCLVISRNRSERKILEERFNLIFR</sequence>
<dbReference type="OrthoDB" id="9807089at2"/>
<keyword evidence="3 7" id="KW-0963">Cytoplasm</keyword>
<evidence type="ECO:0000256" key="8">
    <source>
        <dbReference type="NCBIfam" id="TIGR01529"/>
    </source>
</evidence>
<dbReference type="GO" id="GO:0003700">
    <property type="term" value="F:DNA-binding transcription factor activity"/>
    <property type="evidence" value="ECO:0007669"/>
    <property type="project" value="UniProtKB-UniRule"/>
</dbReference>
<keyword evidence="6 7" id="KW-0804">Transcription</keyword>
<dbReference type="RefSeq" id="WP_036620875.1">
    <property type="nucleotide sequence ID" value="NZ_JAKOBR010000080.1"/>
</dbReference>
<evidence type="ECO:0000256" key="7">
    <source>
        <dbReference type="HAMAP-Rule" id="MF_00173"/>
    </source>
</evidence>
<evidence type="ECO:0000256" key="5">
    <source>
        <dbReference type="ARBA" id="ARBA00023125"/>
    </source>
</evidence>
<dbReference type="PATRIC" id="fig|44252.3.peg.905"/>
<feature type="domain" description="Arginine repressor DNA-binding" evidence="9">
    <location>
        <begin position="1"/>
        <end position="64"/>
    </location>
</feature>
<dbReference type="AlphaFoldDB" id="A0A090ZKQ0"/>
<gene>
    <name evidence="7 11" type="primary">argR</name>
    <name evidence="11" type="ORF">DJ90_2546</name>
</gene>
<evidence type="ECO:0000259" key="9">
    <source>
        <dbReference type="Pfam" id="PF01316"/>
    </source>
</evidence>
<evidence type="ECO:0000259" key="10">
    <source>
        <dbReference type="Pfam" id="PF02863"/>
    </source>
</evidence>
<keyword evidence="5 7" id="KW-0238">DNA-binding</keyword>
<keyword evidence="7" id="KW-0028">Amino-acid biosynthesis</keyword>
<dbReference type="SUPFAM" id="SSF55252">
    <property type="entry name" value="C-terminal domain of arginine repressor"/>
    <property type="match status" value="1"/>
</dbReference>
<comment type="caution">
    <text evidence="11">The sequence shown here is derived from an EMBL/GenBank/DDBJ whole genome shotgun (WGS) entry which is preliminary data.</text>
</comment>